<comment type="caution">
    <text evidence="2">The sequence shown here is derived from an EMBL/GenBank/DDBJ whole genome shotgun (WGS) entry which is preliminary data.</text>
</comment>
<accession>A0ABT3TA69</accession>
<dbReference type="EMBL" id="SHNO01000002">
    <property type="protein sequence ID" value="MCX2979080.1"/>
    <property type="molecule type" value="Genomic_DNA"/>
</dbReference>
<gene>
    <name evidence="2" type="ORF">EYC82_17195</name>
</gene>
<keyword evidence="1" id="KW-1133">Transmembrane helix</keyword>
<protein>
    <submittedName>
        <fullName evidence="2">Uncharacterized protein</fullName>
    </submittedName>
</protein>
<organism evidence="2 3">
    <name type="scientific">Candidatus Marimicrobium litorale</name>
    <dbReference type="NCBI Taxonomy" id="2518991"/>
    <lineage>
        <taxon>Bacteria</taxon>
        <taxon>Pseudomonadati</taxon>
        <taxon>Pseudomonadota</taxon>
        <taxon>Gammaproteobacteria</taxon>
        <taxon>Cellvibrionales</taxon>
        <taxon>Halieaceae</taxon>
        <taxon>Marimicrobium</taxon>
    </lineage>
</organism>
<sequence>MEVPLILDAANNAITEIGKFFGGQIAPLLDFMQKADVGAGLAFLILSLGAAVFIIATLLWLRDWLKIRRALLVFKKIDSRDDFAREYSVINEGMKKIPGIASAWSEFCETMIPPRRKGEQFIPAENTIRPHVFLNSAELKVGPSFLQVWPNIFVGIGLMITFLGLIAALSEASDTMSTAGSNSEIVQKAVQGLLNVAAAKFYASFVALFISVVLTLWLRTYSTALKRILMRLNNKIEHAVRFVTQEALASKANELIGEQLVQLKTFNTDLAIKIGENITQAIQPVLHEITQNNERITDQQVGALKSIGEEVSNSISGASQDAMERVTVSLNEVSGKLASLGDVLTNSLAGFDAQLQQSMNTLSEALKTTMDSVATDLGESVAGMAPKIQESLASVTSTMDDLQGKIAGYANEGSAAVGAAISEATGAASTVISESGNEFAQSFQQASSGVLLGLDGLSHHLKTLDDSLVQLPERLSAVSASLSTSADSMSGASSQFTSASSGLRSVIEPLAQFAVENREVLEATSEAIRSSSETMSAGAEKIEASVAHLNELVQQRLAQLDQGDAALEQYISGISSSTERVLESIAGFVQSTDKGFAESIGQLGGVIDDLETVAEKLASAPSSNSIDN</sequence>
<name>A0ABT3TA69_9GAMM</name>
<keyword evidence="3" id="KW-1185">Reference proteome</keyword>
<evidence type="ECO:0000256" key="1">
    <source>
        <dbReference type="SAM" id="Phobius"/>
    </source>
</evidence>
<feature type="transmembrane region" description="Helical" evidence="1">
    <location>
        <begin position="37"/>
        <end position="61"/>
    </location>
</feature>
<dbReference type="Proteomes" id="UP001143304">
    <property type="component" value="Unassembled WGS sequence"/>
</dbReference>
<dbReference type="Gene3D" id="1.20.120.20">
    <property type="entry name" value="Apolipoprotein"/>
    <property type="match status" value="1"/>
</dbReference>
<feature type="transmembrane region" description="Helical" evidence="1">
    <location>
        <begin position="148"/>
        <end position="169"/>
    </location>
</feature>
<evidence type="ECO:0000313" key="2">
    <source>
        <dbReference type="EMBL" id="MCX2979080.1"/>
    </source>
</evidence>
<reference evidence="2" key="1">
    <citation type="submission" date="2019-02" db="EMBL/GenBank/DDBJ databases">
        <authorList>
            <person name="Li S.-H."/>
        </authorList>
    </citation>
    <scope>NUCLEOTIDE SEQUENCE</scope>
    <source>
        <strain evidence="2">IMCC11814</strain>
    </source>
</reference>
<feature type="transmembrane region" description="Helical" evidence="1">
    <location>
        <begin position="201"/>
        <end position="221"/>
    </location>
</feature>
<evidence type="ECO:0000313" key="3">
    <source>
        <dbReference type="Proteomes" id="UP001143304"/>
    </source>
</evidence>
<dbReference type="SUPFAM" id="SSF58113">
    <property type="entry name" value="Apolipoprotein A-I"/>
    <property type="match status" value="1"/>
</dbReference>
<keyword evidence="1" id="KW-0812">Transmembrane</keyword>
<keyword evidence="1" id="KW-0472">Membrane</keyword>
<dbReference type="RefSeq" id="WP_279250866.1">
    <property type="nucleotide sequence ID" value="NZ_SHNO01000002.1"/>
</dbReference>
<proteinExistence type="predicted"/>